<protein>
    <submittedName>
        <fullName evidence="1">Uncharacterized protein</fullName>
    </submittedName>
</protein>
<evidence type="ECO:0000313" key="1">
    <source>
        <dbReference type="EMBL" id="SCZ86116.1"/>
    </source>
</evidence>
<dbReference type="STRING" id="51642.NSMM_490005"/>
<dbReference type="Proteomes" id="UP000198729">
    <property type="component" value="Unassembled WGS sequence"/>
</dbReference>
<dbReference type="AlphaFoldDB" id="A0A1G5SFZ5"/>
<accession>A0A1G5SFZ5</accession>
<reference evidence="1 2" key="1">
    <citation type="submission" date="2016-10" db="EMBL/GenBank/DDBJ databases">
        <authorList>
            <person name="de Groot N.N."/>
        </authorList>
    </citation>
    <scope>NUCLEOTIDE SEQUENCE [LARGE SCALE GENOMIC DNA]</scope>
    <source>
        <strain evidence="1">1</strain>
    </source>
</reference>
<sequence length="79" mass="8691">MNAGSWLNQLEPGEEVGVLAIRQEEQLWAQEPVQPVVQLVEPLPAQLGVVLWLVPLVALPMDYCQACLAQVRHGLLPPT</sequence>
<organism evidence="1 2">
    <name type="scientific">Nitrosomonas mobilis</name>
    <dbReference type="NCBI Taxonomy" id="51642"/>
    <lineage>
        <taxon>Bacteria</taxon>
        <taxon>Pseudomonadati</taxon>
        <taxon>Pseudomonadota</taxon>
        <taxon>Betaproteobacteria</taxon>
        <taxon>Nitrosomonadales</taxon>
        <taxon>Nitrosomonadaceae</taxon>
        <taxon>Nitrosomonas</taxon>
    </lineage>
</organism>
<gene>
    <name evidence="1" type="ORF">NSMM_490005</name>
</gene>
<keyword evidence="2" id="KW-1185">Reference proteome</keyword>
<evidence type="ECO:0000313" key="2">
    <source>
        <dbReference type="Proteomes" id="UP000198729"/>
    </source>
</evidence>
<dbReference type="EMBL" id="FMWO01000057">
    <property type="protein sequence ID" value="SCZ86116.1"/>
    <property type="molecule type" value="Genomic_DNA"/>
</dbReference>
<name>A0A1G5SFZ5_9PROT</name>
<proteinExistence type="predicted"/>